<accession>A0ABW0Z060</accession>
<reference evidence="2" key="1">
    <citation type="journal article" date="2019" name="Int. J. Syst. Evol. Microbiol.">
        <title>The Global Catalogue of Microorganisms (GCM) 10K type strain sequencing project: providing services to taxonomists for standard genome sequencing and annotation.</title>
        <authorList>
            <consortium name="The Broad Institute Genomics Platform"/>
            <consortium name="The Broad Institute Genome Sequencing Center for Infectious Disease"/>
            <person name="Wu L."/>
            <person name="Ma J."/>
        </authorList>
    </citation>
    <scope>NUCLEOTIDE SEQUENCE [LARGE SCALE GENOMIC DNA]</scope>
    <source>
        <strain evidence="2">CGMCC 4.7304</strain>
    </source>
</reference>
<evidence type="ECO:0000313" key="1">
    <source>
        <dbReference type="EMBL" id="MFC5721827.1"/>
    </source>
</evidence>
<dbReference type="EMBL" id="JBHSPB010000009">
    <property type="protein sequence ID" value="MFC5721827.1"/>
    <property type="molecule type" value="Genomic_DNA"/>
</dbReference>
<dbReference type="Proteomes" id="UP001596083">
    <property type="component" value="Unassembled WGS sequence"/>
</dbReference>
<sequence>MFVRHPVRPLRPARPVGAVLRAAVHRLVCRERRRGRRPCASGPGPGPALDEMFAARVRGELVAALPDEDLGQELDDCLDTYVLGSKPRCEEVEYLELVQDAIDRIERGR</sequence>
<name>A0ABW0Z060_9ACTN</name>
<proteinExistence type="predicted"/>
<dbReference type="RefSeq" id="WP_390317180.1">
    <property type="nucleotide sequence ID" value="NZ_JBHSPB010000009.1"/>
</dbReference>
<comment type="caution">
    <text evidence="1">The sequence shown here is derived from an EMBL/GenBank/DDBJ whole genome shotgun (WGS) entry which is preliminary data.</text>
</comment>
<keyword evidence="2" id="KW-1185">Reference proteome</keyword>
<gene>
    <name evidence="1" type="ORF">ACFP1Z_16770</name>
</gene>
<evidence type="ECO:0008006" key="3">
    <source>
        <dbReference type="Google" id="ProtNLM"/>
    </source>
</evidence>
<organism evidence="1 2">
    <name type="scientific">Streptomyces gamaensis</name>
    <dbReference type="NCBI Taxonomy" id="1763542"/>
    <lineage>
        <taxon>Bacteria</taxon>
        <taxon>Bacillati</taxon>
        <taxon>Actinomycetota</taxon>
        <taxon>Actinomycetes</taxon>
        <taxon>Kitasatosporales</taxon>
        <taxon>Streptomycetaceae</taxon>
        <taxon>Streptomyces</taxon>
    </lineage>
</organism>
<evidence type="ECO:0000313" key="2">
    <source>
        <dbReference type="Proteomes" id="UP001596083"/>
    </source>
</evidence>
<protein>
    <recommendedName>
        <fullName evidence="3">CdiI immunity protein domain-containing protein</fullName>
    </recommendedName>
</protein>